<reference evidence="2" key="1">
    <citation type="submission" date="2020-10" db="EMBL/GenBank/DDBJ databases">
        <title>CRESS DNA virus dark matter in the feces of wild birds.</title>
        <authorList>
            <person name="Yang S."/>
            <person name="Zhang W."/>
        </authorList>
    </citation>
    <scope>NUCLEOTIDE SEQUENCE</scope>
    <source>
        <strain evidence="2">Gbt104gen11</strain>
    </source>
</reference>
<evidence type="ECO:0000256" key="1">
    <source>
        <dbReference type="SAM" id="MobiDB-lite"/>
    </source>
</evidence>
<name>A0A8A4XD95_9VIRU</name>
<accession>A0A8A4XD95</accession>
<organism evidence="2">
    <name type="scientific">Turdus hortulorum Genomoviridae sp</name>
    <dbReference type="NCBI Taxonomy" id="2814995"/>
    <lineage>
        <taxon>Viruses</taxon>
        <taxon>Monodnaviria</taxon>
        <taxon>Shotokuvirae</taxon>
        <taxon>Cressdnaviricota</taxon>
        <taxon>Repensiviricetes</taxon>
        <taxon>Geplafuvirales</taxon>
        <taxon>Genomoviridae</taxon>
    </lineage>
</organism>
<feature type="compositionally biased region" description="Basic residues" evidence="1">
    <location>
        <begin position="1"/>
        <end position="41"/>
    </location>
</feature>
<evidence type="ECO:0000313" key="2">
    <source>
        <dbReference type="EMBL" id="QTE03666.1"/>
    </source>
</evidence>
<sequence>MAYRRYAAKRRSTGRRRATNSRAPRRRPTLKRRTYRKKTSRRSLLNVVSRKKRNGMMSVTSTPPTGGINNQQLNKGPATVQASAGPQVFLWCPTAMRLSGQSNAFTDSVRTRTTCYMKGLSEHLRISTTTGLPWFHRRICFTSKLTFLPTFNAGATLPRNVFNDSDPGVTRLWFNMSRNNDSADFTTFYGFLFRGEENKDWTDPIVAPTDPLRITVKYDKTWTYKSGNTVGTVKETKLWHGMNHNIVYDDDEDAYDKSTRYFSTSSKAGMGNYFVVDIFSALDGGATTDLLRVDANSTLYWHER</sequence>
<feature type="region of interest" description="Disordered" evidence="1">
    <location>
        <begin position="1"/>
        <end position="78"/>
    </location>
</feature>
<dbReference type="EMBL" id="MW183004">
    <property type="protein sequence ID" value="QTE03666.1"/>
    <property type="molecule type" value="Genomic_DNA"/>
</dbReference>
<feature type="compositionally biased region" description="Polar residues" evidence="1">
    <location>
        <begin position="57"/>
        <end position="78"/>
    </location>
</feature>
<proteinExistence type="predicted"/>
<protein>
    <submittedName>
        <fullName evidence="2">Capsid protein</fullName>
    </submittedName>
</protein>